<protein>
    <recommendedName>
        <fullName evidence="3">Reverse transcriptase domain-containing protein</fullName>
    </recommendedName>
</protein>
<gene>
    <name evidence="2" type="ORF">Tci_832883</name>
</gene>
<feature type="region of interest" description="Disordered" evidence="1">
    <location>
        <begin position="16"/>
        <end position="35"/>
    </location>
</feature>
<evidence type="ECO:0000313" key="2">
    <source>
        <dbReference type="EMBL" id="GFC60913.1"/>
    </source>
</evidence>
<proteinExistence type="predicted"/>
<accession>A0A699Q734</accession>
<comment type="caution">
    <text evidence="2">The sequence shown here is derived from an EMBL/GenBank/DDBJ whole genome shotgun (WGS) entry which is preliminary data.</text>
</comment>
<reference evidence="2" key="1">
    <citation type="journal article" date="2019" name="Sci. Rep.">
        <title>Draft genome of Tanacetum cinerariifolium, the natural source of mosquito coil.</title>
        <authorList>
            <person name="Yamashiro T."/>
            <person name="Shiraishi A."/>
            <person name="Satake H."/>
            <person name="Nakayama K."/>
        </authorList>
    </citation>
    <scope>NUCLEOTIDE SEQUENCE</scope>
</reference>
<evidence type="ECO:0000256" key="1">
    <source>
        <dbReference type="SAM" id="MobiDB-lite"/>
    </source>
</evidence>
<sequence>TRIDPSLLNNFEEINMATNGKGDDGPPAGGGDLPVPDLQTMEELCQTTLNGRGGPIALL</sequence>
<name>A0A699Q734_TANCI</name>
<organism evidence="2">
    <name type="scientific">Tanacetum cinerariifolium</name>
    <name type="common">Dalmatian daisy</name>
    <name type="synonym">Chrysanthemum cinerariifolium</name>
    <dbReference type="NCBI Taxonomy" id="118510"/>
    <lineage>
        <taxon>Eukaryota</taxon>
        <taxon>Viridiplantae</taxon>
        <taxon>Streptophyta</taxon>
        <taxon>Embryophyta</taxon>
        <taxon>Tracheophyta</taxon>
        <taxon>Spermatophyta</taxon>
        <taxon>Magnoliopsida</taxon>
        <taxon>eudicotyledons</taxon>
        <taxon>Gunneridae</taxon>
        <taxon>Pentapetalae</taxon>
        <taxon>asterids</taxon>
        <taxon>campanulids</taxon>
        <taxon>Asterales</taxon>
        <taxon>Asteraceae</taxon>
        <taxon>Asteroideae</taxon>
        <taxon>Anthemideae</taxon>
        <taxon>Anthemidinae</taxon>
        <taxon>Tanacetum</taxon>
    </lineage>
</organism>
<feature type="non-terminal residue" evidence="2">
    <location>
        <position position="1"/>
    </location>
</feature>
<evidence type="ECO:0008006" key="3">
    <source>
        <dbReference type="Google" id="ProtNLM"/>
    </source>
</evidence>
<dbReference type="AlphaFoldDB" id="A0A699Q734"/>
<dbReference type="EMBL" id="BKCJ010987404">
    <property type="protein sequence ID" value="GFC60913.1"/>
    <property type="molecule type" value="Genomic_DNA"/>
</dbReference>